<keyword evidence="6 10" id="KW-0812">Transmembrane</keyword>
<dbReference type="GO" id="GO:0019344">
    <property type="term" value="P:cysteine biosynthetic process"/>
    <property type="evidence" value="ECO:0007669"/>
    <property type="project" value="TreeGrafter"/>
</dbReference>
<dbReference type="AlphaFoldDB" id="A0A9X1FMJ4"/>
<dbReference type="EMBL" id="JAHWDP010000001">
    <property type="protein sequence ID" value="MBW2937177.1"/>
    <property type="molecule type" value="Genomic_DNA"/>
</dbReference>
<comment type="caution">
    <text evidence="11">The sequence shown here is derived from an EMBL/GenBank/DDBJ whole genome shotgun (WGS) entry which is preliminary data.</text>
</comment>
<evidence type="ECO:0000256" key="7">
    <source>
        <dbReference type="ARBA" id="ARBA00022989"/>
    </source>
</evidence>
<evidence type="ECO:0000256" key="3">
    <source>
        <dbReference type="ARBA" id="ARBA00022475"/>
    </source>
</evidence>
<evidence type="ECO:0000256" key="8">
    <source>
        <dbReference type="ARBA" id="ARBA00023032"/>
    </source>
</evidence>
<dbReference type="GO" id="GO:0000103">
    <property type="term" value="P:sulfate assimilation"/>
    <property type="evidence" value="ECO:0007669"/>
    <property type="project" value="TreeGrafter"/>
</dbReference>
<feature type="transmembrane region" description="Helical" evidence="10">
    <location>
        <begin position="27"/>
        <end position="49"/>
    </location>
</feature>
<dbReference type="GO" id="GO:0005886">
    <property type="term" value="C:plasma membrane"/>
    <property type="evidence" value="ECO:0007669"/>
    <property type="project" value="TreeGrafter"/>
</dbReference>
<accession>A0A9X1FMJ4</accession>
<reference evidence="11" key="1">
    <citation type="submission" date="2021-07" db="EMBL/GenBank/DDBJ databases">
        <title>Aureisphaera sp. CAU 1614 isolated from sea sediment.</title>
        <authorList>
            <person name="Kim W."/>
        </authorList>
    </citation>
    <scope>NUCLEOTIDE SEQUENCE</scope>
    <source>
        <strain evidence="11">CAU 1614</strain>
    </source>
</reference>
<feature type="transmembrane region" description="Helical" evidence="10">
    <location>
        <begin position="69"/>
        <end position="90"/>
    </location>
</feature>
<dbReference type="GO" id="GO:0009675">
    <property type="term" value="F:high-affinity sulfate:proton symporter activity"/>
    <property type="evidence" value="ECO:0007669"/>
    <property type="project" value="TreeGrafter"/>
</dbReference>
<dbReference type="RefSeq" id="WP_219051374.1">
    <property type="nucleotide sequence ID" value="NZ_JAHWDP010000001.1"/>
</dbReference>
<feature type="transmembrane region" description="Helical" evidence="10">
    <location>
        <begin position="144"/>
        <end position="174"/>
    </location>
</feature>
<keyword evidence="4" id="KW-0997">Cell inner membrane</keyword>
<evidence type="ECO:0000256" key="5">
    <source>
        <dbReference type="ARBA" id="ARBA00022605"/>
    </source>
</evidence>
<keyword evidence="9 10" id="KW-0472">Membrane</keyword>
<sequence>MFKNFFIGIKAYGGAFSLIGKLGLWRYFFVPILISIVTAFSIGFLAWGLSDNIGQWIAKIWVWEWGTETFKTISDIIAGIAIIAVGLILYKHIIMALSAPFMGAVSEKIEEHLIGKEVKQERSQFLPLLWRGIRVNLRNLLMELLFTIPILLLGFIPIIGFISTPLLFLVQAYYAGYGNMDYTLERHFSYSKSNAFVRAHSGIATGIGSVFMLLLLIPILGIILVLPLSVTAASTTTLEIIIPSENKKQ</sequence>
<dbReference type="InterPro" id="IPR050480">
    <property type="entry name" value="CysZ-like"/>
</dbReference>
<comment type="subcellular location">
    <subcellularLocation>
        <location evidence="1">Membrane</location>
        <topology evidence="1">Multi-pass membrane protein</topology>
    </subcellularLocation>
</comment>
<evidence type="ECO:0000313" key="12">
    <source>
        <dbReference type="Proteomes" id="UP001138686"/>
    </source>
</evidence>
<keyword evidence="2" id="KW-0813">Transport</keyword>
<gene>
    <name evidence="11" type="ORF">KXJ69_03615</name>
</gene>
<dbReference type="Proteomes" id="UP001138686">
    <property type="component" value="Unassembled WGS sequence"/>
</dbReference>
<dbReference type="Pfam" id="PF07264">
    <property type="entry name" value="EI24"/>
    <property type="match status" value="1"/>
</dbReference>
<keyword evidence="12" id="KW-1185">Reference proteome</keyword>
<dbReference type="PANTHER" id="PTHR37468">
    <property type="entry name" value="SULFATE TRANSPORTER CYSZ"/>
    <property type="match status" value="1"/>
</dbReference>
<evidence type="ECO:0000256" key="9">
    <source>
        <dbReference type="ARBA" id="ARBA00023136"/>
    </source>
</evidence>
<feature type="transmembrane region" description="Helical" evidence="10">
    <location>
        <begin position="203"/>
        <end position="226"/>
    </location>
</feature>
<proteinExistence type="predicted"/>
<keyword evidence="8" id="KW-0764">Sulfate transport</keyword>
<evidence type="ECO:0000313" key="11">
    <source>
        <dbReference type="EMBL" id="MBW2937177.1"/>
    </source>
</evidence>
<evidence type="ECO:0000256" key="4">
    <source>
        <dbReference type="ARBA" id="ARBA00022519"/>
    </source>
</evidence>
<dbReference type="PANTHER" id="PTHR37468:SF1">
    <property type="entry name" value="SULFATE TRANSPORTER CYSZ"/>
    <property type="match status" value="1"/>
</dbReference>
<keyword evidence="5" id="KW-0028">Amino-acid biosynthesis</keyword>
<dbReference type="InterPro" id="IPR059112">
    <property type="entry name" value="CysZ/EI24"/>
</dbReference>
<protein>
    <submittedName>
        <fullName evidence="11">EI24 domain-containing protein</fullName>
    </submittedName>
</protein>
<evidence type="ECO:0000256" key="1">
    <source>
        <dbReference type="ARBA" id="ARBA00004141"/>
    </source>
</evidence>
<evidence type="ECO:0000256" key="10">
    <source>
        <dbReference type="SAM" id="Phobius"/>
    </source>
</evidence>
<evidence type="ECO:0000256" key="2">
    <source>
        <dbReference type="ARBA" id="ARBA00022448"/>
    </source>
</evidence>
<evidence type="ECO:0000256" key="6">
    <source>
        <dbReference type="ARBA" id="ARBA00022692"/>
    </source>
</evidence>
<name>A0A9X1FMJ4_9FLAO</name>
<keyword evidence="7 10" id="KW-1133">Transmembrane helix</keyword>
<organism evidence="11 12">
    <name type="scientific">Halomarinibacterium sedimenti</name>
    <dbReference type="NCBI Taxonomy" id="2857106"/>
    <lineage>
        <taxon>Bacteria</taxon>
        <taxon>Pseudomonadati</taxon>
        <taxon>Bacteroidota</taxon>
        <taxon>Flavobacteriia</taxon>
        <taxon>Flavobacteriales</taxon>
        <taxon>Flavobacteriaceae</taxon>
        <taxon>Halomarinibacterium</taxon>
    </lineage>
</organism>
<keyword evidence="3" id="KW-1003">Cell membrane</keyword>